<dbReference type="SUPFAM" id="SSF53474">
    <property type="entry name" value="alpha/beta-Hydrolases"/>
    <property type="match status" value="1"/>
</dbReference>
<dbReference type="EMBL" id="BMZR01000009">
    <property type="protein sequence ID" value="GHD37947.1"/>
    <property type="molecule type" value="Genomic_DNA"/>
</dbReference>
<comment type="caution">
    <text evidence="2">The sequence shown here is derived from an EMBL/GenBank/DDBJ whole genome shotgun (WGS) entry which is preliminary data.</text>
</comment>
<dbReference type="InterPro" id="IPR013094">
    <property type="entry name" value="AB_hydrolase_3"/>
</dbReference>
<organism evidence="2 3">
    <name type="scientific">Psychrobacter glaciei</name>
    <dbReference type="NCBI Taxonomy" id="619771"/>
    <lineage>
        <taxon>Bacteria</taxon>
        <taxon>Pseudomonadati</taxon>
        <taxon>Pseudomonadota</taxon>
        <taxon>Gammaproteobacteria</taxon>
        <taxon>Moraxellales</taxon>
        <taxon>Moraxellaceae</taxon>
        <taxon>Psychrobacter</taxon>
    </lineage>
</organism>
<dbReference type="InterPro" id="IPR029058">
    <property type="entry name" value="AB_hydrolase_fold"/>
</dbReference>
<dbReference type="Proteomes" id="UP000610203">
    <property type="component" value="Unassembled WGS sequence"/>
</dbReference>
<evidence type="ECO:0000313" key="2">
    <source>
        <dbReference type="EMBL" id="GHD37947.1"/>
    </source>
</evidence>
<accession>A0ABQ3GVP4</accession>
<feature type="domain" description="Alpha/beta hydrolase fold-3" evidence="1">
    <location>
        <begin position="18"/>
        <end position="85"/>
    </location>
</feature>
<dbReference type="RefSeq" id="WP_189586905.1">
    <property type="nucleotide sequence ID" value="NZ_CAJGZO010000010.1"/>
</dbReference>
<reference evidence="3" key="1">
    <citation type="journal article" date="2019" name="Int. J. Syst. Evol. Microbiol.">
        <title>The Global Catalogue of Microorganisms (GCM) 10K type strain sequencing project: providing services to taxonomists for standard genome sequencing and annotation.</title>
        <authorList>
            <consortium name="The Broad Institute Genomics Platform"/>
            <consortium name="The Broad Institute Genome Sequencing Center for Infectious Disease"/>
            <person name="Wu L."/>
            <person name="Ma J."/>
        </authorList>
    </citation>
    <scope>NUCLEOTIDE SEQUENCE [LARGE SCALE GENOMIC DNA]</scope>
    <source>
        <strain evidence="3">KCTC 42280</strain>
    </source>
</reference>
<evidence type="ECO:0000313" key="3">
    <source>
        <dbReference type="Proteomes" id="UP000610203"/>
    </source>
</evidence>
<proteinExistence type="predicted"/>
<gene>
    <name evidence="2" type="ORF">GCM10016272_26690</name>
</gene>
<keyword evidence="3" id="KW-1185">Reference proteome</keyword>
<dbReference type="Gene3D" id="3.40.50.1820">
    <property type="entry name" value="alpha/beta hydrolase"/>
    <property type="match status" value="1"/>
</dbReference>
<evidence type="ECO:0000259" key="1">
    <source>
        <dbReference type="Pfam" id="PF07859"/>
    </source>
</evidence>
<dbReference type="Pfam" id="PF07859">
    <property type="entry name" value="Abhydrolase_3"/>
    <property type="match status" value="1"/>
</dbReference>
<sequence>MPHASFHLDSYKKSFYPYQLDYNDIKVFHTTYLQDSSLTQPYALLSLIHGDNTQICPSYVIAAELDILRDEALVYAKQLRDNGINV</sequence>
<name>A0ABQ3GVP4_9GAMM</name>
<protein>
    <recommendedName>
        <fullName evidence="1">Alpha/beta hydrolase fold-3 domain-containing protein</fullName>
    </recommendedName>
</protein>